<dbReference type="Proteomes" id="UP000029578">
    <property type="component" value="Unassembled WGS sequence"/>
</dbReference>
<gene>
    <name evidence="2" type="ORF">HMPREF0661_07965</name>
</gene>
<feature type="chain" id="PRO_5001917829" description="GLPGLI family protein" evidence="1">
    <location>
        <begin position="20"/>
        <end position="286"/>
    </location>
</feature>
<dbReference type="NCBIfam" id="TIGR01200">
    <property type="entry name" value="GLPGLI"/>
    <property type="match status" value="1"/>
</dbReference>
<dbReference type="InterPro" id="IPR005901">
    <property type="entry name" value="GLPGLI"/>
</dbReference>
<proteinExistence type="predicted"/>
<comment type="caution">
    <text evidence="2">The sequence shown here is derived from an EMBL/GenBank/DDBJ whole genome shotgun (WGS) entry which is preliminary data.</text>
</comment>
<protein>
    <recommendedName>
        <fullName evidence="4">GLPGLI family protein</fullName>
    </recommendedName>
</protein>
<dbReference type="RefSeq" id="WP_036865381.1">
    <property type="nucleotide sequence ID" value="NZ_JRNS01000396.1"/>
</dbReference>
<evidence type="ECO:0000313" key="2">
    <source>
        <dbReference type="EMBL" id="KGF46689.1"/>
    </source>
</evidence>
<name>A0A096CN00_9BACT</name>
<evidence type="ECO:0000313" key="3">
    <source>
        <dbReference type="Proteomes" id="UP000029578"/>
    </source>
</evidence>
<sequence length="286" mass="32262">MKKNIILLILLISTTYLSAQTLDFSKLEGRWDTTKTVQFEPAQYQIVYDYKYAKDAKYPNAKRTAVTILRIGTQHNMFIDYGQLTFDSISASIARGESQATSAGPKLIGALKSIGLRELILLNRETKKEFIQCKAGGLQRYQYEEEAPLLKWELLQGDSTIAGYQCQKAKTRLFGRDYIAWYAPDVELPYGPYKFCGLPGLIFKVQDTQDNFVFTLTGLQKVKSYTPIYIYDKSAVTKSTRKTVRQIYKNYCADPIKALTGDGSITVSADVAATVNAKPYNPIELE</sequence>
<evidence type="ECO:0008006" key="4">
    <source>
        <dbReference type="Google" id="ProtNLM"/>
    </source>
</evidence>
<dbReference type="AlphaFoldDB" id="A0A096CN00"/>
<reference evidence="2 3" key="1">
    <citation type="submission" date="2014-07" db="EMBL/GenBank/DDBJ databases">
        <authorList>
            <person name="McCorrison J."/>
            <person name="Sanka R."/>
            <person name="Torralba M."/>
            <person name="Gillis M."/>
            <person name="Haft D.H."/>
            <person name="Methe B."/>
            <person name="Sutton G."/>
            <person name="Nelson K.E."/>
        </authorList>
    </citation>
    <scope>NUCLEOTIDE SEQUENCE [LARGE SCALE GENOMIC DNA]</scope>
    <source>
        <strain evidence="2 3">DNF00666</strain>
    </source>
</reference>
<dbReference type="EMBL" id="JRNS01000396">
    <property type="protein sequence ID" value="KGF46689.1"/>
    <property type="molecule type" value="Genomic_DNA"/>
</dbReference>
<feature type="signal peptide" evidence="1">
    <location>
        <begin position="1"/>
        <end position="19"/>
    </location>
</feature>
<evidence type="ECO:0000256" key="1">
    <source>
        <dbReference type="SAM" id="SignalP"/>
    </source>
</evidence>
<keyword evidence="1" id="KW-0732">Signal</keyword>
<accession>A0A096CN00</accession>
<organism evidence="2 3">
    <name type="scientific">Prevotella melaninogenica DNF00666</name>
    <dbReference type="NCBI Taxonomy" id="1401073"/>
    <lineage>
        <taxon>Bacteria</taxon>
        <taxon>Pseudomonadati</taxon>
        <taxon>Bacteroidota</taxon>
        <taxon>Bacteroidia</taxon>
        <taxon>Bacteroidales</taxon>
        <taxon>Prevotellaceae</taxon>
        <taxon>Prevotella</taxon>
    </lineage>
</organism>